<feature type="domain" description="Tyrosine-protein kinase G-rich" evidence="9">
    <location>
        <begin position="229"/>
        <end position="272"/>
    </location>
</feature>
<evidence type="ECO:0000259" key="9">
    <source>
        <dbReference type="Pfam" id="PF13807"/>
    </source>
</evidence>
<gene>
    <name evidence="10" type="ORF">SAMN06265340_10463</name>
</gene>
<feature type="domain" description="Polysaccharide chain length determinant N-terminal" evidence="8">
    <location>
        <begin position="16"/>
        <end position="91"/>
    </location>
</feature>
<evidence type="ECO:0000313" key="11">
    <source>
        <dbReference type="Proteomes" id="UP000198405"/>
    </source>
</evidence>
<dbReference type="Pfam" id="PF02706">
    <property type="entry name" value="Wzz"/>
    <property type="match status" value="1"/>
</dbReference>
<evidence type="ECO:0000256" key="1">
    <source>
        <dbReference type="ARBA" id="ARBA00004651"/>
    </source>
</evidence>
<dbReference type="InterPro" id="IPR003856">
    <property type="entry name" value="LPS_length_determ_N"/>
</dbReference>
<evidence type="ECO:0000256" key="4">
    <source>
        <dbReference type="ARBA" id="ARBA00022989"/>
    </source>
</evidence>
<comment type="subcellular location">
    <subcellularLocation>
        <location evidence="1">Cell membrane</location>
        <topology evidence="1">Multi-pass membrane protein</topology>
    </subcellularLocation>
</comment>
<name>A0A238YQ34_9BACT</name>
<feature type="coiled-coil region" evidence="6">
    <location>
        <begin position="158"/>
        <end position="192"/>
    </location>
</feature>
<dbReference type="PANTHER" id="PTHR32309:SF13">
    <property type="entry name" value="FERRIC ENTEROBACTIN TRANSPORT PROTEIN FEPE"/>
    <property type="match status" value="1"/>
</dbReference>
<reference evidence="11" key="1">
    <citation type="submission" date="2017-06" db="EMBL/GenBank/DDBJ databases">
        <authorList>
            <person name="Varghese N."/>
            <person name="Submissions S."/>
        </authorList>
    </citation>
    <scope>NUCLEOTIDE SEQUENCE [LARGE SCALE GENOMIC DNA]</scope>
    <source>
        <strain evidence="11">DSM 15668</strain>
    </source>
</reference>
<dbReference type="PANTHER" id="PTHR32309">
    <property type="entry name" value="TYROSINE-PROTEIN KINASE"/>
    <property type="match status" value="1"/>
</dbReference>
<feature type="transmembrane region" description="Helical" evidence="7">
    <location>
        <begin position="251"/>
        <end position="274"/>
    </location>
</feature>
<keyword evidence="5 7" id="KW-0472">Membrane</keyword>
<accession>A0A238YQ34</accession>
<feature type="transmembrane region" description="Helical" evidence="7">
    <location>
        <begin position="33"/>
        <end position="57"/>
    </location>
</feature>
<dbReference type="InterPro" id="IPR050445">
    <property type="entry name" value="Bact_polysacc_biosynth/exp"/>
</dbReference>
<keyword evidence="11" id="KW-1185">Reference proteome</keyword>
<evidence type="ECO:0000313" key="10">
    <source>
        <dbReference type="EMBL" id="SNR72703.1"/>
    </source>
</evidence>
<keyword evidence="2" id="KW-1003">Cell membrane</keyword>
<evidence type="ECO:0000256" key="6">
    <source>
        <dbReference type="SAM" id="Coils"/>
    </source>
</evidence>
<dbReference type="RefSeq" id="WP_180706427.1">
    <property type="nucleotide sequence ID" value="NZ_FZOB01000004.1"/>
</dbReference>
<organism evidence="10 11">
    <name type="scientific">Desulfurobacterium atlanticum</name>
    <dbReference type="NCBI Taxonomy" id="240169"/>
    <lineage>
        <taxon>Bacteria</taxon>
        <taxon>Pseudomonadati</taxon>
        <taxon>Aquificota</taxon>
        <taxon>Aquificia</taxon>
        <taxon>Desulfurobacteriales</taxon>
        <taxon>Desulfurobacteriaceae</taxon>
        <taxon>Desulfurobacterium</taxon>
    </lineage>
</organism>
<dbReference type="GO" id="GO:0004713">
    <property type="term" value="F:protein tyrosine kinase activity"/>
    <property type="evidence" value="ECO:0007669"/>
    <property type="project" value="TreeGrafter"/>
</dbReference>
<dbReference type="Pfam" id="PF13807">
    <property type="entry name" value="GNVR"/>
    <property type="match status" value="1"/>
</dbReference>
<dbReference type="Proteomes" id="UP000198405">
    <property type="component" value="Unassembled WGS sequence"/>
</dbReference>
<evidence type="ECO:0000259" key="8">
    <source>
        <dbReference type="Pfam" id="PF02706"/>
    </source>
</evidence>
<keyword evidence="3 7" id="KW-0812">Transmembrane</keyword>
<keyword evidence="4 7" id="KW-1133">Transmembrane helix</keyword>
<sequence length="287" mass="33332">MKKKEIENYPVYIEDDEIDLYELFLTLKRKRKVVILLTLFFTFIAATYAFFATPVYLSSSIALFPESNNKQLVSAETTAKLVNVITEHIKERNYKKISQLTGLTVDTIETLKDITVENPRRRGKDNTFELKIYGTNREKLLKASYKIVDYLNSNSYIRKIIEDEKSLKKEEIKELQNKLPQLTKLATEIETKIKASKKINILFNPLDLQTKILGIKNRINSLKFTLENKIHGYKIISSYVTDKPVKPKKTLIVVVGFVTGLFTGIFAAFFKEWLESVKNTRRREESE</sequence>
<keyword evidence="6" id="KW-0175">Coiled coil</keyword>
<evidence type="ECO:0000256" key="7">
    <source>
        <dbReference type="SAM" id="Phobius"/>
    </source>
</evidence>
<evidence type="ECO:0000256" key="2">
    <source>
        <dbReference type="ARBA" id="ARBA00022475"/>
    </source>
</evidence>
<proteinExistence type="predicted"/>
<dbReference type="GO" id="GO:0005886">
    <property type="term" value="C:plasma membrane"/>
    <property type="evidence" value="ECO:0007669"/>
    <property type="project" value="UniProtKB-SubCell"/>
</dbReference>
<dbReference type="InterPro" id="IPR032807">
    <property type="entry name" value="GNVR"/>
</dbReference>
<dbReference type="EMBL" id="FZOB01000004">
    <property type="protein sequence ID" value="SNR72703.1"/>
    <property type="molecule type" value="Genomic_DNA"/>
</dbReference>
<evidence type="ECO:0000256" key="3">
    <source>
        <dbReference type="ARBA" id="ARBA00022692"/>
    </source>
</evidence>
<dbReference type="AlphaFoldDB" id="A0A238YQ34"/>
<protein>
    <submittedName>
        <fullName evidence="10">LPS O-antigen chain length determinant protein, WzzB/FepE family</fullName>
    </submittedName>
</protein>
<evidence type="ECO:0000256" key="5">
    <source>
        <dbReference type="ARBA" id="ARBA00023136"/>
    </source>
</evidence>